<reference evidence="1 2" key="1">
    <citation type="submission" date="2014-02" db="EMBL/GenBank/DDBJ databases">
        <title>The genome sequence of the entomopathogenic fungus Metarhizium robertsii ARSEF 2575.</title>
        <authorList>
            <person name="Giuliano Garisto Donzelli B."/>
            <person name="Roe B.A."/>
            <person name="Macmil S.L."/>
            <person name="Krasnoff S.B."/>
            <person name="Gibson D.M."/>
        </authorList>
    </citation>
    <scope>NUCLEOTIDE SEQUENCE [LARGE SCALE GENOMIC DNA]</scope>
    <source>
        <strain evidence="1 2">ARSEF 2575</strain>
    </source>
</reference>
<sequence>MAGVGLNQQHQVHSMQVQVVVGSQLHPSAPASIPLAFQPLQLPCVNGIDAHGLRRWPLQVAPGYDTVDTKQHNRHVDGQVTPAIYAPSPSAVDEKERAVQNKVKQAIQVRVIIRFREGD</sequence>
<dbReference type="AlphaFoldDB" id="A0A0A1UZQ5"/>
<proteinExistence type="predicted"/>
<name>A0A0A1UZQ5_9HYPO</name>
<accession>A0A0A1UZQ5</accession>
<gene>
    <name evidence="1" type="ORF">X797_003984</name>
</gene>
<dbReference type="Proteomes" id="UP000030151">
    <property type="component" value="Unassembled WGS sequence"/>
</dbReference>
<evidence type="ECO:0000313" key="1">
    <source>
        <dbReference type="EMBL" id="EXV02861.1"/>
    </source>
</evidence>
<evidence type="ECO:0000313" key="2">
    <source>
        <dbReference type="Proteomes" id="UP000030151"/>
    </source>
</evidence>
<dbReference type="EMBL" id="JELW01000004">
    <property type="protein sequence ID" value="EXV02861.1"/>
    <property type="molecule type" value="Genomic_DNA"/>
</dbReference>
<comment type="caution">
    <text evidence="1">The sequence shown here is derived from an EMBL/GenBank/DDBJ whole genome shotgun (WGS) entry which is preliminary data.</text>
</comment>
<dbReference type="HOGENOM" id="CLU_2062046_0_0_1"/>
<protein>
    <submittedName>
        <fullName evidence="1">Uncharacterized protein</fullName>
    </submittedName>
</protein>
<organism evidence="1 2">
    <name type="scientific">Metarhizium robertsii</name>
    <dbReference type="NCBI Taxonomy" id="568076"/>
    <lineage>
        <taxon>Eukaryota</taxon>
        <taxon>Fungi</taxon>
        <taxon>Dikarya</taxon>
        <taxon>Ascomycota</taxon>
        <taxon>Pezizomycotina</taxon>
        <taxon>Sordariomycetes</taxon>
        <taxon>Hypocreomycetidae</taxon>
        <taxon>Hypocreales</taxon>
        <taxon>Clavicipitaceae</taxon>
        <taxon>Metarhizium</taxon>
    </lineage>
</organism>